<proteinExistence type="predicted"/>
<dbReference type="EMBL" id="AP012057">
    <property type="protein sequence ID" value="BAN02894.1"/>
    <property type="molecule type" value="Genomic_DNA"/>
</dbReference>
<evidence type="ECO:0000256" key="1">
    <source>
        <dbReference type="ARBA" id="ARBA00022729"/>
    </source>
</evidence>
<feature type="domain" description="Peptidoglycan binding-like" evidence="4">
    <location>
        <begin position="49"/>
        <end position="106"/>
    </location>
</feature>
<dbReference type="Gene3D" id="2.70.70.10">
    <property type="entry name" value="Glucose Permease (Domain IIA)"/>
    <property type="match status" value="1"/>
</dbReference>
<dbReference type="GO" id="GO:0004222">
    <property type="term" value="F:metalloendopeptidase activity"/>
    <property type="evidence" value="ECO:0007669"/>
    <property type="project" value="TreeGrafter"/>
</dbReference>
<feature type="signal peptide" evidence="3">
    <location>
        <begin position="1"/>
        <end position="23"/>
    </location>
</feature>
<gene>
    <name evidence="6" type="ORF">YM304_25800</name>
</gene>
<feature type="domain" description="Peptidoglycan binding-like" evidence="4">
    <location>
        <begin position="413"/>
        <end position="464"/>
    </location>
</feature>
<evidence type="ECO:0000256" key="2">
    <source>
        <dbReference type="SAM" id="MobiDB-lite"/>
    </source>
</evidence>
<reference evidence="6 7" key="1">
    <citation type="journal article" date="2013" name="Int. J. Syst. Evol. Microbiol.">
        <title>Ilumatobacter nonamiense sp. nov. and Ilumatobacter coccineum sp. nov., isolated from seashore sand.</title>
        <authorList>
            <person name="Matsumoto A."/>
            <person name="Kasai H."/>
            <person name="Matsuo Y."/>
            <person name="Shizuri Y."/>
            <person name="Ichikawa N."/>
            <person name="Fujita N."/>
            <person name="Omura S."/>
            <person name="Takahashi Y."/>
        </authorList>
    </citation>
    <scope>NUCLEOTIDE SEQUENCE [LARGE SCALE GENOMIC DNA]</scope>
    <source>
        <strain evidence="7">NBRC 103263 / KCTC 29153 / YM16-304</strain>
    </source>
</reference>
<dbReference type="KEGG" id="aym:YM304_25800"/>
<feature type="domain" description="Peptidoglycan binding-like" evidence="4">
    <location>
        <begin position="134"/>
        <end position="191"/>
    </location>
</feature>
<feature type="region of interest" description="Disordered" evidence="2">
    <location>
        <begin position="289"/>
        <end position="316"/>
    </location>
</feature>
<dbReference type="InterPro" id="IPR036365">
    <property type="entry name" value="PGBD-like_sf"/>
</dbReference>
<dbReference type="InterPro" id="IPR002477">
    <property type="entry name" value="Peptidoglycan-bd-like"/>
</dbReference>
<dbReference type="InterPro" id="IPR011055">
    <property type="entry name" value="Dup_hybrid_motif"/>
</dbReference>
<feature type="domain" description="Peptidoglycan binding-like" evidence="4">
    <location>
        <begin position="231"/>
        <end position="281"/>
    </location>
</feature>
<dbReference type="SUPFAM" id="SSF47090">
    <property type="entry name" value="PGBD-like"/>
    <property type="match status" value="5"/>
</dbReference>
<feature type="region of interest" description="Disordered" evidence="2">
    <location>
        <begin position="191"/>
        <end position="225"/>
    </location>
</feature>
<dbReference type="InterPro" id="IPR050570">
    <property type="entry name" value="Cell_wall_metabolism_enzyme"/>
</dbReference>
<keyword evidence="7" id="KW-1185">Reference proteome</keyword>
<evidence type="ECO:0000313" key="6">
    <source>
        <dbReference type="EMBL" id="BAN02894.1"/>
    </source>
</evidence>
<evidence type="ECO:0000259" key="5">
    <source>
        <dbReference type="Pfam" id="PF01551"/>
    </source>
</evidence>
<sequence length="646" mass="64363">MLVRSACAAAVATLAWGASPSGAAFASPGLLAQAQLQSATITGLSQGARGADVAALQQALMDVGVPVSGGADGVFGPATRGAVVAFQSDRGLSATGVVDEATAEALAASVSGSGSTGASTPSSGSYVGLSEGAQGDAVAAVQQRMMDLGVYVAGGADGVFGAATTRAVTQFQRWNGLGVTGTVTEATVRTLGLTGDGSGPTTSTPDPEPEPTPDSPDATANPYVGLKRGSQGQLVKDLQSTLIATGIPVRGGADGDFGGVTEAALKSFQSANGLPQTGVVSMADATALHLGPHGHDHSDDGADEPASDESTNPYVGLKVGDRGDLVKDVQQALLDRGINLLGGADGVFGNATKGGLALFQQQQSLSATGVVDAATAGALELGGAEPVGVVNNEPDPAPPSSSNPYVGLKMGSSGELVRELQVALQNTGLVVRGGADGQFGAATKSSLIAFQSVNGIQQTGVVSEKGATILGLGTGNNDSSGGGSSSAEIKMLRFPVQGQCFFGDTWHAARGGGRLHEGVDIIAPEGKLLYAVVDGHISKMYWDSPGALAGNGLRVAQDDGTYFTYLHMSGFAPGIEVGTEVKAGDVIGFVGNTGSSATAHLHFEIHPGGGAAVNPYPYVKAIDDCSNTTPQYQQSFPSPAAAPSDA</sequence>
<dbReference type="InterPro" id="IPR016047">
    <property type="entry name" value="M23ase_b-sheet_dom"/>
</dbReference>
<evidence type="ECO:0000313" key="7">
    <source>
        <dbReference type="Proteomes" id="UP000011863"/>
    </source>
</evidence>
<accession>A0A6C7E516</accession>
<dbReference type="PANTHER" id="PTHR21666:SF289">
    <property type="entry name" value="L-ALA--D-GLU ENDOPEPTIDASE"/>
    <property type="match status" value="1"/>
</dbReference>
<feature type="domain" description="Peptidoglycan binding-like" evidence="4">
    <location>
        <begin position="322"/>
        <end position="379"/>
    </location>
</feature>
<evidence type="ECO:0000256" key="3">
    <source>
        <dbReference type="SAM" id="SignalP"/>
    </source>
</evidence>
<keyword evidence="1 3" id="KW-0732">Signal</keyword>
<dbReference type="AlphaFoldDB" id="A0A6C7E516"/>
<dbReference type="Pfam" id="PF01551">
    <property type="entry name" value="Peptidase_M23"/>
    <property type="match status" value="1"/>
</dbReference>
<evidence type="ECO:0000259" key="4">
    <source>
        <dbReference type="Pfam" id="PF01471"/>
    </source>
</evidence>
<dbReference type="SUPFAM" id="SSF51261">
    <property type="entry name" value="Duplicated hybrid motif"/>
    <property type="match status" value="1"/>
</dbReference>
<feature type="domain" description="M23ase beta-sheet core" evidence="5">
    <location>
        <begin position="515"/>
        <end position="615"/>
    </location>
</feature>
<dbReference type="Proteomes" id="UP000011863">
    <property type="component" value="Chromosome"/>
</dbReference>
<dbReference type="Gene3D" id="1.10.101.10">
    <property type="entry name" value="PGBD-like superfamily/PGBD"/>
    <property type="match status" value="5"/>
</dbReference>
<name>A0A6C7E516_ILUCY</name>
<dbReference type="Pfam" id="PF01471">
    <property type="entry name" value="PG_binding_1"/>
    <property type="match status" value="5"/>
</dbReference>
<dbReference type="PANTHER" id="PTHR21666">
    <property type="entry name" value="PEPTIDASE-RELATED"/>
    <property type="match status" value="1"/>
</dbReference>
<keyword evidence="6" id="KW-0378">Hydrolase</keyword>
<protein>
    <submittedName>
        <fullName evidence="6">Putative metalloendopeptidase</fullName>
        <ecNumber evidence="6">3.4.24.-</ecNumber>
    </submittedName>
</protein>
<organism evidence="6 7">
    <name type="scientific">Ilumatobacter coccineus (strain NBRC 103263 / KCTC 29153 / YM16-304)</name>
    <dbReference type="NCBI Taxonomy" id="1313172"/>
    <lineage>
        <taxon>Bacteria</taxon>
        <taxon>Bacillati</taxon>
        <taxon>Actinomycetota</taxon>
        <taxon>Acidimicrobiia</taxon>
        <taxon>Acidimicrobiales</taxon>
        <taxon>Ilumatobacteraceae</taxon>
        <taxon>Ilumatobacter</taxon>
    </lineage>
</organism>
<feature type="chain" id="PRO_5025336002" evidence="3">
    <location>
        <begin position="24"/>
        <end position="646"/>
    </location>
</feature>
<dbReference type="InterPro" id="IPR036366">
    <property type="entry name" value="PGBDSf"/>
</dbReference>
<dbReference type="CDD" id="cd12797">
    <property type="entry name" value="M23_peptidase"/>
    <property type="match status" value="1"/>
</dbReference>
<dbReference type="EC" id="3.4.24.-" evidence="6"/>